<reference evidence="3 4" key="1">
    <citation type="submission" date="2015-04" db="EMBL/GenBank/DDBJ databases">
        <title>Taxonomic description and genome sequence of Bacillus campisalis sp. nov., a novel member of the genus Bacillus isolated from solar saltern.</title>
        <authorList>
            <person name="Mathan Kumar R."/>
            <person name="Kaur G."/>
            <person name="Kumar A."/>
            <person name="Singh N.K."/>
            <person name="Kaur N."/>
            <person name="Kumar N."/>
            <person name="Mayilraj S."/>
        </authorList>
    </citation>
    <scope>NUCLEOTIDE SEQUENCE [LARGE SCALE GENOMIC DNA]</scope>
    <source>
        <strain evidence="3 4">SA2-6</strain>
    </source>
</reference>
<feature type="domain" description="Glycosyl transferase family 1" evidence="1">
    <location>
        <begin position="209"/>
        <end position="350"/>
    </location>
</feature>
<dbReference type="AlphaFoldDB" id="A0A0M2STG7"/>
<organism evidence="3 4">
    <name type="scientific">Mesobacillus campisalis</name>
    <dbReference type="NCBI Taxonomy" id="1408103"/>
    <lineage>
        <taxon>Bacteria</taxon>
        <taxon>Bacillati</taxon>
        <taxon>Bacillota</taxon>
        <taxon>Bacilli</taxon>
        <taxon>Bacillales</taxon>
        <taxon>Bacillaceae</taxon>
        <taxon>Mesobacillus</taxon>
    </lineage>
</organism>
<dbReference type="SUPFAM" id="SSF53756">
    <property type="entry name" value="UDP-Glycosyltransferase/glycogen phosphorylase"/>
    <property type="match status" value="1"/>
</dbReference>
<dbReference type="PANTHER" id="PTHR45947">
    <property type="entry name" value="SULFOQUINOVOSYL TRANSFERASE SQD2"/>
    <property type="match status" value="1"/>
</dbReference>
<dbReference type="PATRIC" id="fig|1408103.3.peg.4479"/>
<dbReference type="NCBIfam" id="NF047684">
    <property type="entry name" value="TeichurnBiosyTuaC"/>
    <property type="match status" value="1"/>
</dbReference>
<accession>A0A0M2STG7</accession>
<proteinExistence type="predicted"/>
<evidence type="ECO:0000259" key="2">
    <source>
        <dbReference type="Pfam" id="PF13579"/>
    </source>
</evidence>
<keyword evidence="3" id="KW-0808">Transferase</keyword>
<dbReference type="OrthoDB" id="179766at2"/>
<protein>
    <submittedName>
        <fullName evidence="3">Glycosyl transferase family 1</fullName>
    </submittedName>
</protein>
<dbReference type="Pfam" id="PF00534">
    <property type="entry name" value="Glycos_transf_1"/>
    <property type="match status" value="1"/>
</dbReference>
<comment type="caution">
    <text evidence="3">The sequence shown here is derived from an EMBL/GenBank/DDBJ whole genome shotgun (WGS) entry which is preliminary data.</text>
</comment>
<evidence type="ECO:0000313" key="3">
    <source>
        <dbReference type="EMBL" id="KKK36287.1"/>
    </source>
</evidence>
<name>A0A0M2STG7_9BACI</name>
<dbReference type="InterPro" id="IPR050194">
    <property type="entry name" value="Glycosyltransferase_grp1"/>
</dbReference>
<evidence type="ECO:0000259" key="1">
    <source>
        <dbReference type="Pfam" id="PF00534"/>
    </source>
</evidence>
<dbReference type="EMBL" id="LAYY01000035">
    <property type="protein sequence ID" value="KKK36287.1"/>
    <property type="molecule type" value="Genomic_DNA"/>
</dbReference>
<dbReference type="Gene3D" id="3.40.50.2000">
    <property type="entry name" value="Glycogen Phosphorylase B"/>
    <property type="match status" value="2"/>
</dbReference>
<evidence type="ECO:0000313" key="4">
    <source>
        <dbReference type="Proteomes" id="UP000034166"/>
    </source>
</evidence>
<dbReference type="GO" id="GO:0016757">
    <property type="term" value="F:glycosyltransferase activity"/>
    <property type="evidence" value="ECO:0007669"/>
    <property type="project" value="InterPro"/>
</dbReference>
<dbReference type="RefSeq" id="WP_046525587.1">
    <property type="nucleotide sequence ID" value="NZ_LAYY01000035.1"/>
</dbReference>
<feature type="domain" description="Glycosyltransferase subfamily 4-like N-terminal" evidence="2">
    <location>
        <begin position="19"/>
        <end position="188"/>
    </location>
</feature>
<gene>
    <name evidence="3" type="ORF">WQ57_20215</name>
</gene>
<dbReference type="Proteomes" id="UP000034166">
    <property type="component" value="Unassembled WGS sequence"/>
</dbReference>
<dbReference type="Pfam" id="PF13579">
    <property type="entry name" value="Glyco_trans_4_4"/>
    <property type="match status" value="1"/>
</dbReference>
<keyword evidence="4" id="KW-1185">Reference proteome</keyword>
<dbReference type="InterPro" id="IPR028098">
    <property type="entry name" value="Glyco_trans_4-like_N"/>
</dbReference>
<dbReference type="InterPro" id="IPR001296">
    <property type="entry name" value="Glyco_trans_1"/>
</dbReference>
<dbReference type="PANTHER" id="PTHR45947:SF15">
    <property type="entry name" value="TEICHURONIC ACID BIOSYNTHESIS GLYCOSYLTRANSFERASE TUAC-RELATED"/>
    <property type="match status" value="1"/>
</dbReference>
<sequence length="398" mass="43996">MKVLWITSVYPSNEEPGSGVFHETQVQALSALGVEVTVICPVPRTPMLFQPVKKQYRASGDIPLFYERKGIPVYRPRYTALPGQLRWAQPDRRIAAAVTGTMDNEKIVPDLIHAHFAMPSGGAARIVANEKGLPWILTLHGSDVQVYPHYSTSAMKAFRRSVLAANEVLAVGESLRQKSRELTARESKHLPIGIDLSRFAIPQQSRVALRKQLQLPENKKLIAFVGRLTEAKGVFELAKALEQLPAQMAVVFVGDGPARKSLSMHPELNTRLFVTGQVENQKVKEYLAACDVLALPSWSEGMPTVVVEALAMKVPVVCTAVGGIPDLFREHSHILVKPRDIDTLAQRLQEAACGHLYSSLIMEELSDHVHVHYDAERNAVRLKQEYGKLLQTGGQSAI</sequence>